<keyword evidence="11" id="KW-0269">Exonuclease</keyword>
<dbReference type="GO" id="GO:0006281">
    <property type="term" value="P:DNA repair"/>
    <property type="evidence" value="ECO:0007669"/>
    <property type="project" value="UniProtKB-KW"/>
</dbReference>
<dbReference type="Pfam" id="PF01068">
    <property type="entry name" value="DNA_ligase_A_M"/>
    <property type="match status" value="1"/>
</dbReference>
<sequence length="882" mass="96014">MAADDVREMDGGHPMRLTHLSKVLYPKAGTTKSDVIDYVAAVASVMLPHLIGRPVTRKRWPNGVGTDPFFTKNLERGAPGWLDRVDIEHSSRVLTYPLIDSVAGLTWLAQVGALEIHVPQWRSGYAHAPVAKALTEQGRTAERYPDRVVFDLDPGPGAGLPECVQVALLVRERLGALGERMVPVTSGSKGLHLYVPMDEAITSTQASAWALQVAEQMEKALPDLVVSTMSKAIRTDRVLFDWSQNNAAKTTIAPYSLRGREQPTVAAPRTWEELSEPGLAQLDFREVMERVAAGIDPLATLLDPPPGSTRRALRSQPAAARAAAAKAAAPEAAAAEAAPAETSAAADLLTEYRAKRDATKTPEPVPMVTVGTKGGVKQGPGNTFVIQEHHASSLHWDLRLERAGVLVSWAVPKGIPVQPTGNRLAVQTEDHPLEYARFEGTIPAKEYGGGVMTIWDSGTYETLKWRDDEVMFELMGSRVQGRYVLIRTSGRQWLLHRLKESSQHLAPAELAKRPHERSLPYERNSPGGRPPLAASAGEVDHDLRPMLATAGRAEEVVDGSAWVYEGKWDGMRALAFIDNDTVTLRSRTGKDNSATFPELAELATLVHGHRVVLDGEIVTFDNAGRTDFGLLQQRMGLRKASDIAAAAATITVHYLIFDVLELDGVSLVGKKYTDRRRLLDALSIMGENCSVPGHLTGTLEEILTRTKADGWEGIIAKRTDSHYSPGARSRAWRKVKHELQAEVLIIGWQEGQGRRAGGIGSLLLAVPKDGDGLANELRYVGKVGTGFSDAALTSLRAQLGMLHRESPPVDISAAPSHTQDTHWVEPQLVAEVAYAEYTSSNMLRQARWRGLRPDKSPGDVKNPDFPPRTGPATANALARNEE</sequence>
<evidence type="ECO:0000256" key="21">
    <source>
        <dbReference type="ARBA" id="ARBA00049981"/>
    </source>
</evidence>
<dbReference type="Pfam" id="PF04679">
    <property type="entry name" value="DNA_ligase_A_C"/>
    <property type="match status" value="1"/>
</dbReference>
<dbReference type="InterPro" id="IPR012309">
    <property type="entry name" value="DNA_ligase_ATP-dep_C"/>
</dbReference>
<dbReference type="GO" id="GO:0005524">
    <property type="term" value="F:ATP binding"/>
    <property type="evidence" value="ECO:0007669"/>
    <property type="project" value="UniProtKB-KW"/>
</dbReference>
<keyword evidence="12" id="KW-0067">ATP-binding</keyword>
<accession>A0A3G8ZWA2</accession>
<dbReference type="InterPro" id="IPR014144">
    <property type="entry name" value="LigD_PE_domain"/>
</dbReference>
<keyword evidence="7" id="KW-0479">Metal-binding</keyword>
<keyword evidence="15" id="KW-0233">DNA recombination</keyword>
<feature type="compositionally biased region" description="Basic and acidic residues" evidence="23">
    <location>
        <begin position="510"/>
        <end position="520"/>
    </location>
</feature>
<dbReference type="GO" id="GO:0006310">
    <property type="term" value="P:DNA recombination"/>
    <property type="evidence" value="ECO:0007669"/>
    <property type="project" value="UniProtKB-KW"/>
</dbReference>
<dbReference type="NCBIfam" id="NF007210">
    <property type="entry name" value="PRK09632.1"/>
    <property type="match status" value="1"/>
</dbReference>
<comment type="cofactor">
    <cofactor evidence="1">
        <name>Mn(2+)</name>
        <dbReference type="ChEBI" id="CHEBI:29035"/>
    </cofactor>
</comment>
<name>A0A3G8ZWA2_9ACTN</name>
<evidence type="ECO:0000256" key="16">
    <source>
        <dbReference type="ARBA" id="ARBA00023204"/>
    </source>
</evidence>
<evidence type="ECO:0000256" key="9">
    <source>
        <dbReference type="ARBA" id="ARBA00022763"/>
    </source>
</evidence>
<evidence type="ECO:0000256" key="7">
    <source>
        <dbReference type="ARBA" id="ARBA00022723"/>
    </source>
</evidence>
<evidence type="ECO:0000259" key="24">
    <source>
        <dbReference type="PROSITE" id="PS50160"/>
    </source>
</evidence>
<dbReference type="Gene3D" id="3.30.470.30">
    <property type="entry name" value="DNA ligase/mRNA capping enzyme"/>
    <property type="match status" value="1"/>
</dbReference>
<keyword evidence="26" id="KW-1185">Reference proteome</keyword>
<evidence type="ECO:0000256" key="12">
    <source>
        <dbReference type="ARBA" id="ARBA00022840"/>
    </source>
</evidence>
<keyword evidence="16" id="KW-0234">DNA repair</keyword>
<dbReference type="PANTHER" id="PTHR42705:SF2">
    <property type="entry name" value="BIFUNCTIONAL NON-HOMOLOGOUS END JOINING PROTEIN LIGD"/>
    <property type="match status" value="1"/>
</dbReference>
<dbReference type="InterPro" id="IPR033649">
    <property type="entry name" value="MtLigD_Pol-like"/>
</dbReference>
<evidence type="ECO:0000256" key="13">
    <source>
        <dbReference type="ARBA" id="ARBA00022932"/>
    </source>
</evidence>
<evidence type="ECO:0000256" key="2">
    <source>
        <dbReference type="ARBA" id="ARBA00012727"/>
    </source>
</evidence>
<evidence type="ECO:0000256" key="10">
    <source>
        <dbReference type="ARBA" id="ARBA00022801"/>
    </source>
</evidence>
<dbReference type="Pfam" id="PF21686">
    <property type="entry name" value="LigD_Prim-Pol"/>
    <property type="match status" value="1"/>
</dbReference>
<dbReference type="SUPFAM" id="SSF50249">
    <property type="entry name" value="Nucleic acid-binding proteins"/>
    <property type="match status" value="1"/>
</dbReference>
<feature type="compositionally biased region" description="Basic and acidic residues" evidence="23">
    <location>
        <begin position="851"/>
        <end position="862"/>
    </location>
</feature>
<feature type="region of interest" description="Disordered" evidence="23">
    <location>
        <begin position="848"/>
        <end position="882"/>
    </location>
</feature>
<dbReference type="AlphaFoldDB" id="A0A3G8ZWA2"/>
<gene>
    <name evidence="25" type="ORF">EH165_07090</name>
</gene>
<evidence type="ECO:0000313" key="26">
    <source>
        <dbReference type="Proteomes" id="UP000268084"/>
    </source>
</evidence>
<keyword evidence="8" id="KW-0547">Nucleotide-binding</keyword>
<keyword evidence="5" id="KW-0548">Nucleotidyltransferase</keyword>
<dbReference type="Pfam" id="PF13298">
    <property type="entry name" value="LigD_N"/>
    <property type="match status" value="1"/>
</dbReference>
<keyword evidence="4" id="KW-0808">Transferase</keyword>
<evidence type="ECO:0000256" key="5">
    <source>
        <dbReference type="ARBA" id="ARBA00022695"/>
    </source>
</evidence>
<dbReference type="InterPro" id="IPR014146">
    <property type="entry name" value="LigD_ligase_dom"/>
</dbReference>
<evidence type="ECO:0000256" key="8">
    <source>
        <dbReference type="ARBA" id="ARBA00022741"/>
    </source>
</evidence>
<reference evidence="25 26" key="2">
    <citation type="submission" date="2018-12" db="EMBL/GenBank/DDBJ databases">
        <title>Nakamurella antarcticus sp. nov., isolated from Antarctica South Shetland Islands soil.</title>
        <authorList>
            <person name="Peng F."/>
        </authorList>
    </citation>
    <scope>NUCLEOTIDE SEQUENCE [LARGE SCALE GENOMIC DNA]</scope>
    <source>
        <strain evidence="25 26">S14-144</strain>
    </source>
</reference>
<keyword evidence="17" id="KW-0464">Manganese</keyword>
<dbReference type="PANTHER" id="PTHR42705">
    <property type="entry name" value="BIFUNCTIONAL NON-HOMOLOGOUS END JOINING PROTEIN LIGD"/>
    <property type="match status" value="1"/>
</dbReference>
<evidence type="ECO:0000256" key="22">
    <source>
        <dbReference type="ARBA" id="ARBA00049990"/>
    </source>
</evidence>
<evidence type="ECO:0000256" key="20">
    <source>
        <dbReference type="ARBA" id="ARBA00034003"/>
    </source>
</evidence>
<dbReference type="CDD" id="cd07906">
    <property type="entry name" value="Adenylation_DNA_ligase_LigD_LigC"/>
    <property type="match status" value="1"/>
</dbReference>
<dbReference type="InterPro" id="IPR052171">
    <property type="entry name" value="NHEJ_LigD"/>
</dbReference>
<keyword evidence="6" id="KW-0540">Nuclease</keyword>
<dbReference type="CDD" id="cd04863">
    <property type="entry name" value="MtLigD_Pol_like"/>
    <property type="match status" value="1"/>
</dbReference>
<keyword evidence="9" id="KW-0227">DNA damage</keyword>
<evidence type="ECO:0000256" key="18">
    <source>
        <dbReference type="ARBA" id="ARBA00023268"/>
    </source>
</evidence>
<comment type="similarity">
    <text evidence="22">In the N-terminal section; belongs to the LigD polymerase family.</text>
</comment>
<dbReference type="Gene3D" id="2.40.50.140">
    <property type="entry name" value="Nucleic acid-binding proteins"/>
    <property type="match status" value="1"/>
</dbReference>
<dbReference type="GO" id="GO:0046872">
    <property type="term" value="F:metal ion binding"/>
    <property type="evidence" value="ECO:0007669"/>
    <property type="project" value="UniProtKB-KW"/>
</dbReference>
<dbReference type="RefSeq" id="WP_124798816.1">
    <property type="nucleotide sequence ID" value="NZ_CP034170.1"/>
</dbReference>
<dbReference type="InterPro" id="IPR012310">
    <property type="entry name" value="DNA_ligase_ATP-dep_cent"/>
</dbReference>
<dbReference type="Gene3D" id="3.30.1490.70">
    <property type="match status" value="1"/>
</dbReference>
<dbReference type="EMBL" id="CP034170">
    <property type="protein sequence ID" value="AZI57941.1"/>
    <property type="molecule type" value="Genomic_DNA"/>
</dbReference>
<reference evidence="25 26" key="1">
    <citation type="submission" date="2018-11" db="EMBL/GenBank/DDBJ databases">
        <authorList>
            <person name="Da X."/>
        </authorList>
    </citation>
    <scope>NUCLEOTIDE SEQUENCE [LARGE SCALE GENOMIC DNA]</scope>
    <source>
        <strain evidence="25 26">S14-144</strain>
    </source>
</reference>
<dbReference type="OrthoDB" id="9802472at2"/>
<dbReference type="InterPro" id="IPR016059">
    <property type="entry name" value="DNA_ligase_ATP-dep_CS"/>
</dbReference>
<evidence type="ECO:0000256" key="1">
    <source>
        <dbReference type="ARBA" id="ARBA00001936"/>
    </source>
</evidence>
<dbReference type="GO" id="GO:0003887">
    <property type="term" value="F:DNA-directed DNA polymerase activity"/>
    <property type="evidence" value="ECO:0007669"/>
    <property type="project" value="UniProtKB-KW"/>
</dbReference>
<dbReference type="InterPro" id="IPR014145">
    <property type="entry name" value="LigD_pol_dom"/>
</dbReference>
<dbReference type="NCBIfam" id="TIGR02779">
    <property type="entry name" value="NHEJ_ligase_lig"/>
    <property type="match status" value="1"/>
</dbReference>
<keyword evidence="3 25" id="KW-0436">Ligase</keyword>
<evidence type="ECO:0000256" key="14">
    <source>
        <dbReference type="ARBA" id="ARBA00023125"/>
    </source>
</evidence>
<evidence type="ECO:0000256" key="15">
    <source>
        <dbReference type="ARBA" id="ARBA00023172"/>
    </source>
</evidence>
<dbReference type="EC" id="6.5.1.1" evidence="2"/>
<dbReference type="PROSITE" id="PS50160">
    <property type="entry name" value="DNA_LIGASE_A3"/>
    <property type="match status" value="1"/>
</dbReference>
<dbReference type="NCBIfam" id="TIGR02777">
    <property type="entry name" value="LigD_PE_dom"/>
    <property type="match status" value="1"/>
</dbReference>
<keyword evidence="10" id="KW-0378">Hydrolase</keyword>
<dbReference type="CDD" id="cd07971">
    <property type="entry name" value="OBF_DNA_ligase_LigD"/>
    <property type="match status" value="1"/>
</dbReference>
<feature type="domain" description="ATP-dependent DNA ligase family profile" evidence="24">
    <location>
        <begin position="645"/>
        <end position="768"/>
    </location>
</feature>
<dbReference type="SUPFAM" id="SSF56091">
    <property type="entry name" value="DNA ligase/mRNA capping enzyme, catalytic domain"/>
    <property type="match status" value="1"/>
</dbReference>
<organism evidence="25 26">
    <name type="scientific">Nakamurella antarctica</name>
    <dbReference type="NCBI Taxonomy" id="1902245"/>
    <lineage>
        <taxon>Bacteria</taxon>
        <taxon>Bacillati</taxon>
        <taxon>Actinomycetota</taxon>
        <taxon>Actinomycetes</taxon>
        <taxon>Nakamurellales</taxon>
        <taxon>Nakamurellaceae</taxon>
        <taxon>Nakamurella</taxon>
    </lineage>
</organism>
<keyword evidence="18" id="KW-0511">Multifunctional enzyme</keyword>
<evidence type="ECO:0000256" key="19">
    <source>
        <dbReference type="ARBA" id="ARBA00029943"/>
    </source>
</evidence>
<evidence type="ECO:0000256" key="3">
    <source>
        <dbReference type="ARBA" id="ARBA00022598"/>
    </source>
</evidence>
<dbReference type="Proteomes" id="UP000268084">
    <property type="component" value="Chromosome"/>
</dbReference>
<dbReference type="NCBIfam" id="TIGR02778">
    <property type="entry name" value="ligD_pol"/>
    <property type="match status" value="1"/>
</dbReference>
<dbReference type="KEGG" id="nak:EH165_07090"/>
<dbReference type="Gene3D" id="3.90.920.10">
    <property type="entry name" value="DNA primase, PRIM domain"/>
    <property type="match status" value="1"/>
</dbReference>
<proteinExistence type="inferred from homology"/>
<evidence type="ECO:0000256" key="23">
    <source>
        <dbReference type="SAM" id="MobiDB-lite"/>
    </source>
</evidence>
<feature type="region of interest" description="Disordered" evidence="23">
    <location>
        <begin position="505"/>
        <end position="536"/>
    </location>
</feature>
<evidence type="ECO:0000313" key="25">
    <source>
        <dbReference type="EMBL" id="AZI57941.1"/>
    </source>
</evidence>
<evidence type="ECO:0000256" key="4">
    <source>
        <dbReference type="ARBA" id="ARBA00022679"/>
    </source>
</evidence>
<dbReference type="InterPro" id="IPR012340">
    <property type="entry name" value="NA-bd_OB-fold"/>
</dbReference>
<dbReference type="PROSITE" id="PS00697">
    <property type="entry name" value="DNA_LIGASE_A1"/>
    <property type="match status" value="1"/>
</dbReference>
<protein>
    <recommendedName>
        <fullName evidence="2">DNA ligase (ATP)</fullName>
        <ecNumber evidence="2">6.5.1.1</ecNumber>
    </recommendedName>
    <alternativeName>
        <fullName evidence="19">NHEJ DNA polymerase</fullName>
    </alternativeName>
</protein>
<comment type="catalytic activity">
    <reaction evidence="20">
        <text>ATP + (deoxyribonucleotide)n-3'-hydroxyl + 5'-phospho-(deoxyribonucleotide)m = (deoxyribonucleotide)n+m + AMP + diphosphate.</text>
        <dbReference type="EC" id="6.5.1.1"/>
    </reaction>
</comment>
<keyword evidence="13" id="KW-0239">DNA-directed DNA polymerase</keyword>
<evidence type="ECO:0000256" key="11">
    <source>
        <dbReference type="ARBA" id="ARBA00022839"/>
    </source>
</evidence>
<evidence type="ECO:0000256" key="6">
    <source>
        <dbReference type="ARBA" id="ARBA00022722"/>
    </source>
</evidence>
<evidence type="ECO:0000256" key="17">
    <source>
        <dbReference type="ARBA" id="ARBA00023211"/>
    </source>
</evidence>
<comment type="similarity">
    <text evidence="21">In the C-terminal section; belongs to the ATP-dependent DNA ligase family.</text>
</comment>
<dbReference type="GO" id="GO:0004527">
    <property type="term" value="F:exonuclease activity"/>
    <property type="evidence" value="ECO:0007669"/>
    <property type="project" value="UniProtKB-KW"/>
</dbReference>
<dbReference type="GO" id="GO:0003910">
    <property type="term" value="F:DNA ligase (ATP) activity"/>
    <property type="evidence" value="ECO:0007669"/>
    <property type="project" value="UniProtKB-EC"/>
</dbReference>
<feature type="region of interest" description="Disordered" evidence="23">
    <location>
        <begin position="355"/>
        <end position="376"/>
    </location>
</feature>
<keyword evidence="14" id="KW-0238">DNA-binding</keyword>
<dbReference type="GO" id="GO:0003677">
    <property type="term" value="F:DNA binding"/>
    <property type="evidence" value="ECO:0007669"/>
    <property type="project" value="UniProtKB-KW"/>
</dbReference>